<sequence>MTTLSPLPLAVASVSLDQLLSGREISDTLGHPIKGRLCLPEYQRPYRWSSEQVAQLADDLARHRQLAPGHDYYLGSLILHQSEDGSLNIIDGQQRLTSIGILCLLAGVSPLPDLSYRAPESRQRIRSNLAELRRKNLQPQLDLNQVNVTLVVTRSEDDAYRFFETQNSGGVRLSGIDIAKAHHLRAVDEARQNDYARRWEQLGDLEPVVDCVMRGRHWQNLDWRELASKQRQ</sequence>
<dbReference type="PANTHER" id="PTHR35149">
    <property type="entry name" value="SLL5132 PROTEIN"/>
    <property type="match status" value="1"/>
</dbReference>
<evidence type="ECO:0000313" key="3">
    <source>
        <dbReference type="Proteomes" id="UP000008311"/>
    </source>
</evidence>
<dbReference type="InterPro" id="IPR004919">
    <property type="entry name" value="GmrSD_N"/>
</dbReference>
<organism evidence="2 3">
    <name type="scientific">Ricinus communis</name>
    <name type="common">Castor bean</name>
    <dbReference type="NCBI Taxonomy" id="3988"/>
    <lineage>
        <taxon>Eukaryota</taxon>
        <taxon>Viridiplantae</taxon>
        <taxon>Streptophyta</taxon>
        <taxon>Embryophyta</taxon>
        <taxon>Tracheophyta</taxon>
        <taxon>Spermatophyta</taxon>
        <taxon>Magnoliopsida</taxon>
        <taxon>eudicotyledons</taxon>
        <taxon>Gunneridae</taxon>
        <taxon>Pentapetalae</taxon>
        <taxon>rosids</taxon>
        <taxon>fabids</taxon>
        <taxon>Malpighiales</taxon>
        <taxon>Euphorbiaceae</taxon>
        <taxon>Acalyphoideae</taxon>
        <taxon>Acalypheae</taxon>
        <taxon>Ricinus</taxon>
    </lineage>
</organism>
<dbReference type="PANTHER" id="PTHR35149:SF2">
    <property type="entry name" value="DUF262 DOMAIN-CONTAINING PROTEIN"/>
    <property type="match status" value="1"/>
</dbReference>
<reference evidence="3" key="1">
    <citation type="journal article" date="2010" name="Nat. Biotechnol.">
        <title>Draft genome sequence of the oilseed species Ricinus communis.</title>
        <authorList>
            <person name="Chan A.P."/>
            <person name="Crabtree J."/>
            <person name="Zhao Q."/>
            <person name="Lorenzi H."/>
            <person name="Orvis J."/>
            <person name="Puiu D."/>
            <person name="Melake-Berhan A."/>
            <person name="Jones K.M."/>
            <person name="Redman J."/>
            <person name="Chen G."/>
            <person name="Cahoon E.B."/>
            <person name="Gedil M."/>
            <person name="Stanke M."/>
            <person name="Haas B.J."/>
            <person name="Wortman J.R."/>
            <person name="Fraser-Liggett C.M."/>
            <person name="Ravel J."/>
            <person name="Rabinowicz P.D."/>
        </authorList>
    </citation>
    <scope>NUCLEOTIDE SEQUENCE [LARGE SCALE GENOMIC DNA]</scope>
    <source>
        <strain evidence="3">cv. Hale</strain>
    </source>
</reference>
<evidence type="ECO:0000259" key="1">
    <source>
        <dbReference type="Pfam" id="PF03235"/>
    </source>
</evidence>
<dbReference type="Pfam" id="PF03235">
    <property type="entry name" value="GmrSD_N"/>
    <property type="match status" value="1"/>
</dbReference>
<feature type="non-terminal residue" evidence="2">
    <location>
        <position position="232"/>
    </location>
</feature>
<evidence type="ECO:0000313" key="2">
    <source>
        <dbReference type="EMBL" id="EEF23235.1"/>
    </source>
</evidence>
<dbReference type="EMBL" id="EQ987162">
    <property type="protein sequence ID" value="EEF23235.1"/>
    <property type="molecule type" value="Genomic_DNA"/>
</dbReference>
<gene>
    <name evidence="2" type="ORF">RCOM_2078790</name>
</gene>
<dbReference type="AlphaFoldDB" id="B9TLM9"/>
<accession>B9TLM9</accession>
<dbReference type="InParanoid" id="B9TLM9"/>
<name>B9TLM9_RICCO</name>
<protein>
    <recommendedName>
        <fullName evidence="1">GmrSD restriction endonucleases N-terminal domain-containing protein</fullName>
    </recommendedName>
</protein>
<dbReference type="Proteomes" id="UP000008311">
    <property type="component" value="Unassembled WGS sequence"/>
</dbReference>
<proteinExistence type="predicted"/>
<keyword evidence="3" id="KW-1185">Reference proteome</keyword>
<feature type="domain" description="GmrSD restriction endonucleases N-terminal" evidence="1">
    <location>
        <begin position="31"/>
        <end position="105"/>
    </location>
</feature>